<organism evidence="1 2">
    <name type="scientific">Arctia plantaginis</name>
    <name type="common">Wood tiger moth</name>
    <name type="synonym">Phalaena plantaginis</name>
    <dbReference type="NCBI Taxonomy" id="874455"/>
    <lineage>
        <taxon>Eukaryota</taxon>
        <taxon>Metazoa</taxon>
        <taxon>Ecdysozoa</taxon>
        <taxon>Arthropoda</taxon>
        <taxon>Hexapoda</taxon>
        <taxon>Insecta</taxon>
        <taxon>Pterygota</taxon>
        <taxon>Neoptera</taxon>
        <taxon>Endopterygota</taxon>
        <taxon>Lepidoptera</taxon>
        <taxon>Glossata</taxon>
        <taxon>Ditrysia</taxon>
        <taxon>Noctuoidea</taxon>
        <taxon>Erebidae</taxon>
        <taxon>Arctiinae</taxon>
        <taxon>Arctia</taxon>
    </lineage>
</organism>
<keyword evidence="2" id="KW-1185">Reference proteome</keyword>
<proteinExistence type="predicted"/>
<dbReference type="AlphaFoldDB" id="A0A8S0ZEV1"/>
<dbReference type="SUPFAM" id="SSF56349">
    <property type="entry name" value="DNA breaking-rejoining enzymes"/>
    <property type="match status" value="1"/>
</dbReference>
<dbReference type="EMBL" id="CADEBC010000438">
    <property type="protein sequence ID" value="CAB3231274.1"/>
    <property type="molecule type" value="Genomic_DNA"/>
</dbReference>
<evidence type="ECO:0000313" key="1">
    <source>
        <dbReference type="EMBL" id="CAB3231274.1"/>
    </source>
</evidence>
<reference evidence="1 2" key="1">
    <citation type="submission" date="2020-04" db="EMBL/GenBank/DDBJ databases">
        <authorList>
            <person name="Wallbank WR R."/>
            <person name="Pardo Diaz C."/>
            <person name="Kozak K."/>
            <person name="Martin S."/>
            <person name="Jiggins C."/>
            <person name="Moest M."/>
            <person name="Warren A I."/>
            <person name="Byers J.R.P. K."/>
            <person name="Montejo-Kovacevich G."/>
            <person name="Yen C E."/>
        </authorList>
    </citation>
    <scope>NUCLEOTIDE SEQUENCE [LARGE SCALE GENOMIC DNA]</scope>
</reference>
<dbReference type="InterPro" id="IPR011010">
    <property type="entry name" value="DNA_brk_join_enz"/>
</dbReference>
<sequence length="104" mass="11696">MSTNHDINIKNYSKLSSFLKRQFAGHKSKKSKVFTAQDVKTFINEAPDDIYLAVKVVLILGITGACRGIEFTTITIENIEQQGQLLVIKLPNTKTKIDRTFIVP</sequence>
<evidence type="ECO:0000313" key="2">
    <source>
        <dbReference type="Proteomes" id="UP000494106"/>
    </source>
</evidence>
<name>A0A8S0ZEV1_ARCPL</name>
<dbReference type="OrthoDB" id="7776589at2759"/>
<accession>A0A8S0ZEV1</accession>
<protein>
    <submittedName>
        <fullName evidence="1">Uncharacterized protein</fullName>
    </submittedName>
</protein>
<comment type="caution">
    <text evidence="1">The sequence shown here is derived from an EMBL/GenBank/DDBJ whole genome shotgun (WGS) entry which is preliminary data.</text>
</comment>
<dbReference type="Proteomes" id="UP000494106">
    <property type="component" value="Unassembled WGS sequence"/>
</dbReference>
<dbReference type="GO" id="GO:0003677">
    <property type="term" value="F:DNA binding"/>
    <property type="evidence" value="ECO:0007669"/>
    <property type="project" value="InterPro"/>
</dbReference>
<gene>
    <name evidence="1" type="ORF">APLA_LOCUS4414</name>
</gene>